<evidence type="ECO:0000256" key="1">
    <source>
        <dbReference type="SAM" id="Coils"/>
    </source>
</evidence>
<dbReference type="Gene3D" id="3.40.50.150">
    <property type="entry name" value="Vaccinia Virus protein VP39"/>
    <property type="match status" value="1"/>
</dbReference>
<dbReference type="InterPro" id="IPR006342">
    <property type="entry name" value="FkbM_mtfrase"/>
</dbReference>
<feature type="coiled-coil region" evidence="1">
    <location>
        <begin position="285"/>
        <end position="326"/>
    </location>
</feature>
<dbReference type="InterPro" id="IPR029063">
    <property type="entry name" value="SAM-dependent_MTases_sf"/>
</dbReference>
<evidence type="ECO:0000259" key="2">
    <source>
        <dbReference type="Pfam" id="PF05050"/>
    </source>
</evidence>
<organism evidence="3 4">
    <name type="scientific">Burkholderia pyrrocinia</name>
    <name type="common">Pseudomonas pyrrocinia</name>
    <dbReference type="NCBI Taxonomy" id="60550"/>
    <lineage>
        <taxon>Bacteria</taxon>
        <taxon>Pseudomonadati</taxon>
        <taxon>Pseudomonadota</taxon>
        <taxon>Betaproteobacteria</taxon>
        <taxon>Burkholderiales</taxon>
        <taxon>Burkholderiaceae</taxon>
        <taxon>Burkholderia</taxon>
        <taxon>Burkholderia cepacia complex</taxon>
    </lineage>
</organism>
<gene>
    <name evidence="3" type="ORF">WN985_08225</name>
</gene>
<keyword evidence="3" id="KW-0808">Transferase</keyword>
<dbReference type="Proteomes" id="UP001484179">
    <property type="component" value="Chromosome 1"/>
</dbReference>
<evidence type="ECO:0000313" key="3">
    <source>
        <dbReference type="EMBL" id="WZW55636.1"/>
    </source>
</evidence>
<dbReference type="EMBL" id="CP150849">
    <property type="protein sequence ID" value="WZW55636.1"/>
    <property type="molecule type" value="Genomic_DNA"/>
</dbReference>
<dbReference type="InterPro" id="IPR052514">
    <property type="entry name" value="SAM-dependent_MTase"/>
</dbReference>
<dbReference type="RefSeq" id="WP_342309590.1">
    <property type="nucleotide sequence ID" value="NZ_CP150849.1"/>
</dbReference>
<dbReference type="NCBIfam" id="TIGR01444">
    <property type="entry name" value="fkbM_fam"/>
    <property type="match status" value="1"/>
</dbReference>
<reference evidence="3 4" key="1">
    <citation type="submission" date="2024-04" db="EMBL/GenBank/DDBJ databases">
        <title>Biological Control Activity of Plant Growth Promoting Rhizobacteria Burkholderia pyrrocinia BX1 against Tobacco black shank Introduction Tobacco black shank (TBS) caused by the oomycete Phytophthora. nicotianae (P. nicotianae) has become a destructive soil.</title>
        <authorList>
            <person name="Liu X."/>
            <person name="Shu C."/>
        </authorList>
    </citation>
    <scope>NUCLEOTIDE SEQUENCE [LARGE SCALE GENOMIC DNA]</scope>
    <source>
        <strain evidence="3 4">BX1</strain>
    </source>
</reference>
<protein>
    <submittedName>
        <fullName evidence="3">FkbM family methyltransferase</fullName>
    </submittedName>
</protein>
<dbReference type="PANTHER" id="PTHR34203">
    <property type="entry name" value="METHYLTRANSFERASE, FKBM FAMILY PROTEIN"/>
    <property type="match status" value="1"/>
</dbReference>
<dbReference type="PANTHER" id="PTHR34203:SF15">
    <property type="entry name" value="SLL1173 PROTEIN"/>
    <property type="match status" value="1"/>
</dbReference>
<dbReference type="GO" id="GO:0008168">
    <property type="term" value="F:methyltransferase activity"/>
    <property type="evidence" value="ECO:0007669"/>
    <property type="project" value="UniProtKB-KW"/>
</dbReference>
<dbReference type="SUPFAM" id="SSF53335">
    <property type="entry name" value="S-adenosyl-L-methionine-dependent methyltransferases"/>
    <property type="match status" value="1"/>
</dbReference>
<dbReference type="GO" id="GO:0032259">
    <property type="term" value="P:methylation"/>
    <property type="evidence" value="ECO:0007669"/>
    <property type="project" value="UniProtKB-KW"/>
</dbReference>
<evidence type="ECO:0000313" key="4">
    <source>
        <dbReference type="Proteomes" id="UP001484179"/>
    </source>
</evidence>
<name>A0ABZ3BK82_BURPY</name>
<keyword evidence="4" id="KW-1185">Reference proteome</keyword>
<keyword evidence="1" id="KW-0175">Coiled coil</keyword>
<proteinExistence type="predicted"/>
<feature type="domain" description="Methyltransferase FkbM" evidence="2">
    <location>
        <begin position="50"/>
        <end position="192"/>
    </location>
</feature>
<keyword evidence="3" id="KW-0489">Methyltransferase</keyword>
<accession>A0ABZ3BK82</accession>
<dbReference type="Pfam" id="PF05050">
    <property type="entry name" value="Methyltransf_21"/>
    <property type="match status" value="1"/>
</dbReference>
<sequence>MERSVGIGGRRWLVQGSENDSYIAKLTDPFEPHLVSMLAVLCDGGAQVLDIGANIGCTALALSQIVGDGKVVAFEPVPRTFANLSKNVDMLSNVAIHNFALGSQAGTLPMQGSEGDSAGAFVANQFQITNTGYFQVDVPVRTLDEAFPSLGLDRVDFIKIDVEGFELDVFEGGRETLQRFKPRVVLEMNHFCLNMFRRITYPEFRERLLQIFPYVYAVDGTRYLDLTAESDAYVVGYEHTLQFRFPNLVAGFDRSDLIARLSTLDRAAHVLAEAHRVAADSEARNAAVDANSNQLRQQLASLEAERDCLSSQVSADSQRIAELEREKNALLTSSSWRVTQPLRSIKRFFATKNSATTESGSST</sequence>